<evidence type="ECO:0000313" key="2">
    <source>
        <dbReference type="EMBL" id="CAG5105178.1"/>
    </source>
</evidence>
<dbReference type="Proteomes" id="UP001158576">
    <property type="component" value="Chromosome 1"/>
</dbReference>
<feature type="compositionally biased region" description="Basic and acidic residues" evidence="1">
    <location>
        <begin position="369"/>
        <end position="398"/>
    </location>
</feature>
<feature type="compositionally biased region" description="Polar residues" evidence="1">
    <location>
        <begin position="597"/>
        <end position="615"/>
    </location>
</feature>
<feature type="region of interest" description="Disordered" evidence="1">
    <location>
        <begin position="346"/>
        <end position="483"/>
    </location>
</feature>
<feature type="region of interest" description="Disordered" evidence="1">
    <location>
        <begin position="129"/>
        <end position="150"/>
    </location>
</feature>
<dbReference type="EMBL" id="OU015566">
    <property type="protein sequence ID" value="CAG5105178.1"/>
    <property type="molecule type" value="Genomic_DNA"/>
</dbReference>
<feature type="region of interest" description="Disordered" evidence="1">
    <location>
        <begin position="565"/>
        <end position="615"/>
    </location>
</feature>
<name>A0ABN7SPC8_OIKDI</name>
<proteinExistence type="predicted"/>
<feature type="region of interest" description="Disordered" evidence="1">
    <location>
        <begin position="513"/>
        <end position="549"/>
    </location>
</feature>
<protein>
    <submittedName>
        <fullName evidence="2">Oidioi.mRNA.OKI2018_I69.chr1.g1904.t1.cds</fullName>
    </submittedName>
</protein>
<feature type="compositionally biased region" description="Basic and acidic residues" evidence="1">
    <location>
        <begin position="673"/>
        <end position="688"/>
    </location>
</feature>
<evidence type="ECO:0000313" key="3">
    <source>
        <dbReference type="Proteomes" id="UP001158576"/>
    </source>
</evidence>
<feature type="region of interest" description="Disordered" evidence="1">
    <location>
        <begin position="89"/>
        <end position="111"/>
    </location>
</feature>
<feature type="compositionally biased region" description="Pro residues" evidence="1">
    <location>
        <begin position="181"/>
        <end position="190"/>
    </location>
</feature>
<feature type="compositionally biased region" description="Low complexity" evidence="1">
    <location>
        <begin position="513"/>
        <end position="522"/>
    </location>
</feature>
<gene>
    <name evidence="2" type="ORF">OKIOD_LOCUS10669</name>
</gene>
<feature type="compositionally biased region" description="Basic residues" evidence="1">
    <location>
        <begin position="444"/>
        <end position="454"/>
    </location>
</feature>
<reference evidence="2 3" key="1">
    <citation type="submission" date="2021-04" db="EMBL/GenBank/DDBJ databases">
        <authorList>
            <person name="Bliznina A."/>
        </authorList>
    </citation>
    <scope>NUCLEOTIDE SEQUENCE [LARGE SCALE GENOMIC DNA]</scope>
</reference>
<keyword evidence="3" id="KW-1185">Reference proteome</keyword>
<feature type="region of interest" description="Disordered" evidence="1">
    <location>
        <begin position="655"/>
        <end position="737"/>
    </location>
</feature>
<evidence type="ECO:0000256" key="1">
    <source>
        <dbReference type="SAM" id="MobiDB-lite"/>
    </source>
</evidence>
<sequence length="737" mass="82292">MNGVRNLSESDSEIYGLAPSTTLNHDFFHRSHNSGHDTATIYCGNDEPDGCSTAEETIIVVKDSKNGEVRSIRDRSMHREYKKIHHQLHTGFENGPGHQMKPSHTKPMSTEDHNSRPFILNFAGCHAGSPTIDSMSDSDGDDSFSPASSKTPEMIVEEDHIELEDFPEVLDEFENSRQRAPSPPKSPPATPDVEMENLNEDSNSTTFDEALQNFPATHNRTRQRKAAFRKKETITQFQSREARLEEALKARQRILEDSQCISEGAVNPLTKSLLVLSGDRHGPFVGRPNIIRPSPSLYPVDQDARVELRKWTVPSLSDLNVNLRVPPTTLQISVLDIEPAQFAADFSEKEHETPSSSRSRVAPVAGEMSRADIRRRTEEAIRRNEERKIEKEMRLQARRDKKAGLTPKPVKKRNIPSEPSPSHLPHETNPSTSDVFATPSAPRARGKKKRKGRPKRLEFAKTAAAQSVESPRKHPKISSTYETRMVDDLEDELALALRKNDIRSEDISDSLRRFSNPRRSSSPVDEIFPEASLDSDDDDSNPRNSIPGEVNYDTVVFNSILDHVRTNKLSPSKPRSRKRSSKKRNNSSCASSSSSSTTVQTKETQSNKDLSVTASDSSLSQHQWGFVAKENVISQDILEDSWRMFTKQVNFKPIDAKTTSGSPLKNQTKLRRLSKEADADAFDQKVPDRAAVLPSSSKMSCPASKSPPADIQLPDSSKILPTGMPPRRSSLRSKSNS</sequence>
<feature type="compositionally biased region" description="Polar residues" evidence="1">
    <location>
        <begin position="657"/>
        <end position="667"/>
    </location>
</feature>
<organism evidence="2 3">
    <name type="scientific">Oikopleura dioica</name>
    <name type="common">Tunicate</name>
    <dbReference type="NCBI Taxonomy" id="34765"/>
    <lineage>
        <taxon>Eukaryota</taxon>
        <taxon>Metazoa</taxon>
        <taxon>Chordata</taxon>
        <taxon>Tunicata</taxon>
        <taxon>Appendicularia</taxon>
        <taxon>Copelata</taxon>
        <taxon>Oikopleuridae</taxon>
        <taxon>Oikopleura</taxon>
    </lineage>
</organism>
<accession>A0ABN7SPC8</accession>
<feature type="compositionally biased region" description="Low complexity" evidence="1">
    <location>
        <begin position="694"/>
        <end position="709"/>
    </location>
</feature>
<feature type="compositionally biased region" description="Basic residues" evidence="1">
    <location>
        <begin position="574"/>
        <end position="585"/>
    </location>
</feature>
<feature type="compositionally biased region" description="Low complexity" evidence="1">
    <location>
        <begin position="586"/>
        <end position="596"/>
    </location>
</feature>
<feature type="region of interest" description="Disordered" evidence="1">
    <location>
        <begin position="174"/>
        <end position="203"/>
    </location>
</feature>